<dbReference type="AlphaFoldDB" id="A0A160TMU5"/>
<evidence type="ECO:0000256" key="4">
    <source>
        <dbReference type="ARBA" id="ARBA00023136"/>
    </source>
</evidence>
<comment type="subcellular location">
    <subcellularLocation>
        <location evidence="1">Membrane</location>
    </subcellularLocation>
</comment>
<feature type="transmembrane region" description="Helical" evidence="5">
    <location>
        <begin position="6"/>
        <end position="31"/>
    </location>
</feature>
<dbReference type="InterPro" id="IPR050307">
    <property type="entry name" value="Sterol_Desaturase_Related"/>
</dbReference>
<organism evidence="7">
    <name type="scientific">hydrothermal vent metagenome</name>
    <dbReference type="NCBI Taxonomy" id="652676"/>
    <lineage>
        <taxon>unclassified sequences</taxon>
        <taxon>metagenomes</taxon>
        <taxon>ecological metagenomes</taxon>
    </lineage>
</organism>
<gene>
    <name evidence="7" type="ORF">MGWOODY_Smn775</name>
</gene>
<dbReference type="GO" id="GO:0008610">
    <property type="term" value="P:lipid biosynthetic process"/>
    <property type="evidence" value="ECO:0007669"/>
    <property type="project" value="InterPro"/>
</dbReference>
<evidence type="ECO:0000256" key="3">
    <source>
        <dbReference type="ARBA" id="ARBA00022989"/>
    </source>
</evidence>
<dbReference type="GO" id="GO:0016491">
    <property type="term" value="F:oxidoreductase activity"/>
    <property type="evidence" value="ECO:0007669"/>
    <property type="project" value="InterPro"/>
</dbReference>
<dbReference type="InterPro" id="IPR006694">
    <property type="entry name" value="Fatty_acid_hydroxylase"/>
</dbReference>
<reference evidence="7" key="1">
    <citation type="submission" date="2015-10" db="EMBL/GenBank/DDBJ databases">
        <authorList>
            <person name="Gilbert D.G."/>
        </authorList>
    </citation>
    <scope>NUCLEOTIDE SEQUENCE</scope>
</reference>
<evidence type="ECO:0000313" key="7">
    <source>
        <dbReference type="EMBL" id="CUS46133.1"/>
    </source>
</evidence>
<proteinExistence type="predicted"/>
<keyword evidence="4 5" id="KW-0472">Membrane</keyword>
<evidence type="ECO:0000256" key="2">
    <source>
        <dbReference type="ARBA" id="ARBA00022692"/>
    </source>
</evidence>
<dbReference type="GO" id="GO:0005506">
    <property type="term" value="F:iron ion binding"/>
    <property type="evidence" value="ECO:0007669"/>
    <property type="project" value="InterPro"/>
</dbReference>
<evidence type="ECO:0000259" key="6">
    <source>
        <dbReference type="Pfam" id="PF04116"/>
    </source>
</evidence>
<dbReference type="EMBL" id="CZQE01000343">
    <property type="protein sequence ID" value="CUS46133.1"/>
    <property type="molecule type" value="Genomic_DNA"/>
</dbReference>
<feature type="domain" description="Fatty acid hydroxylase" evidence="6">
    <location>
        <begin position="97"/>
        <end position="232"/>
    </location>
</feature>
<evidence type="ECO:0000256" key="1">
    <source>
        <dbReference type="ARBA" id="ARBA00004370"/>
    </source>
</evidence>
<name>A0A160TMU5_9ZZZZ</name>
<dbReference type="GO" id="GO:0016020">
    <property type="term" value="C:membrane"/>
    <property type="evidence" value="ECO:0007669"/>
    <property type="project" value="UniProtKB-SubCell"/>
</dbReference>
<dbReference type="PANTHER" id="PTHR11863">
    <property type="entry name" value="STEROL DESATURASE"/>
    <property type="match status" value="1"/>
</dbReference>
<feature type="transmembrane region" description="Helical" evidence="5">
    <location>
        <begin position="91"/>
        <end position="110"/>
    </location>
</feature>
<dbReference type="Pfam" id="PF04116">
    <property type="entry name" value="FA_hydroxylase"/>
    <property type="match status" value="1"/>
</dbReference>
<keyword evidence="2 5" id="KW-0812">Transmembrane</keyword>
<protein>
    <submittedName>
        <fullName evidence="7">Sterol desaturase family protein</fullName>
    </submittedName>
</protein>
<evidence type="ECO:0000256" key="5">
    <source>
        <dbReference type="SAM" id="Phobius"/>
    </source>
</evidence>
<accession>A0A160TMU5</accession>
<keyword evidence="3 5" id="KW-1133">Transmembrane helix</keyword>
<sequence length="304" mass="33636">MTVAIAILLSAVAMTVIVGVRYLIVSGAFAMATRVRHPGLYAGLDPQIRREIGWSLASAAIYGVPAGVIAWGWQNRGWTLIYDDVHAFPLWYLPLSVLLYLMAHDTWFYWTHRWMHLPRPFRIAHAVHHASRPPTAWAAMAFHPIEAITGAVAIPLLVFVIPIHAGALAVVLAVMTLMGVTNHMGWEVFPAFMWRGRMGAWLITASHHQRHHEHYGGNYGLYLRFWDRLCGTDRGVGDFARDHARARRKAAGSGAYGDGAAAGGATKTRQTASFKTNFSALDLEFNPLPRSISGAPPPPLPRRH</sequence>
<feature type="transmembrane region" description="Helical" evidence="5">
    <location>
        <begin position="52"/>
        <end position="71"/>
    </location>
</feature>